<dbReference type="SMART" id="SM00360">
    <property type="entry name" value="RRM"/>
    <property type="match status" value="1"/>
</dbReference>
<evidence type="ECO:0000313" key="12">
    <source>
        <dbReference type="Proteomes" id="UP000660729"/>
    </source>
</evidence>
<dbReference type="InterPro" id="IPR002483">
    <property type="entry name" value="PWI_dom"/>
</dbReference>
<dbReference type="GO" id="GO:0005634">
    <property type="term" value="C:nucleus"/>
    <property type="evidence" value="ECO:0007669"/>
    <property type="project" value="TreeGrafter"/>
</dbReference>
<feature type="compositionally biased region" description="Basic and acidic residues" evidence="8">
    <location>
        <begin position="633"/>
        <end position="657"/>
    </location>
</feature>
<dbReference type="GO" id="GO:0003723">
    <property type="term" value="F:RNA binding"/>
    <property type="evidence" value="ECO:0007669"/>
    <property type="project" value="UniProtKB-UniRule"/>
</dbReference>
<dbReference type="SMART" id="SM00356">
    <property type="entry name" value="ZnF_C3H1"/>
    <property type="match status" value="1"/>
</dbReference>
<keyword evidence="2 7" id="KW-0863">Zinc-finger</keyword>
<evidence type="ECO:0000256" key="7">
    <source>
        <dbReference type="PROSITE-ProRule" id="PRU00723"/>
    </source>
</evidence>
<dbReference type="Pfam" id="PF01480">
    <property type="entry name" value="PWI"/>
    <property type="match status" value="1"/>
</dbReference>
<feature type="compositionally biased region" description="Polar residues" evidence="8">
    <location>
        <begin position="254"/>
        <end position="266"/>
    </location>
</feature>
<dbReference type="InterPro" id="IPR012677">
    <property type="entry name" value="Nucleotide-bd_a/b_plait_sf"/>
</dbReference>
<accession>A0A8H6R845</accession>
<feature type="domain" description="RRM" evidence="9">
    <location>
        <begin position="294"/>
        <end position="366"/>
    </location>
</feature>
<evidence type="ECO:0000313" key="11">
    <source>
        <dbReference type="EMBL" id="KAF7187696.1"/>
    </source>
</evidence>
<dbReference type="InterPro" id="IPR045137">
    <property type="entry name" value="RBM26/27"/>
</dbReference>
<proteinExistence type="predicted"/>
<keyword evidence="12" id="KW-1185">Reference proteome</keyword>
<evidence type="ECO:0000259" key="10">
    <source>
        <dbReference type="PROSITE" id="PS50103"/>
    </source>
</evidence>
<dbReference type="PANTHER" id="PTHR14398">
    <property type="entry name" value="RNA RECOGNITION RRM/RNP DOMAIN"/>
    <property type="match status" value="1"/>
</dbReference>
<dbReference type="AlphaFoldDB" id="A0A8H6R845"/>
<dbReference type="InterPro" id="IPR036855">
    <property type="entry name" value="Znf_CCCH_sf"/>
</dbReference>
<feature type="compositionally biased region" description="Polar residues" evidence="8">
    <location>
        <begin position="623"/>
        <end position="632"/>
    </location>
</feature>
<evidence type="ECO:0000256" key="1">
    <source>
        <dbReference type="ARBA" id="ARBA00022723"/>
    </source>
</evidence>
<evidence type="ECO:0000256" key="5">
    <source>
        <dbReference type="ARBA" id="ARBA00043866"/>
    </source>
</evidence>
<protein>
    <submittedName>
        <fullName evidence="11">Putative RNA-binding protein</fullName>
    </submittedName>
</protein>
<organism evidence="11 12">
    <name type="scientific">Pseudocercospora fuligena</name>
    <dbReference type="NCBI Taxonomy" id="685502"/>
    <lineage>
        <taxon>Eukaryota</taxon>
        <taxon>Fungi</taxon>
        <taxon>Dikarya</taxon>
        <taxon>Ascomycota</taxon>
        <taxon>Pezizomycotina</taxon>
        <taxon>Dothideomycetes</taxon>
        <taxon>Dothideomycetidae</taxon>
        <taxon>Mycosphaerellales</taxon>
        <taxon>Mycosphaerellaceae</taxon>
        <taxon>Pseudocercospora</taxon>
    </lineage>
</organism>
<feature type="region of interest" description="Disordered" evidence="8">
    <location>
        <begin position="254"/>
        <end position="279"/>
    </location>
</feature>
<comment type="caution">
    <text evidence="11">The sequence shown here is derived from an EMBL/GenBank/DDBJ whole genome shotgun (WGS) entry which is preliminary data.</text>
</comment>
<dbReference type="SUPFAM" id="SSF54928">
    <property type="entry name" value="RNA-binding domain, RBD"/>
    <property type="match status" value="1"/>
</dbReference>
<evidence type="ECO:0000256" key="8">
    <source>
        <dbReference type="SAM" id="MobiDB-lite"/>
    </source>
</evidence>
<feature type="region of interest" description="Disordered" evidence="8">
    <location>
        <begin position="372"/>
        <end position="428"/>
    </location>
</feature>
<feature type="region of interest" description="Disordered" evidence="8">
    <location>
        <begin position="623"/>
        <end position="666"/>
    </location>
</feature>
<dbReference type="PROSITE" id="PS50102">
    <property type="entry name" value="RRM"/>
    <property type="match status" value="1"/>
</dbReference>
<evidence type="ECO:0000256" key="6">
    <source>
        <dbReference type="PROSITE-ProRule" id="PRU00176"/>
    </source>
</evidence>
<dbReference type="Pfam" id="PF00076">
    <property type="entry name" value="RRM_1"/>
    <property type="match status" value="1"/>
</dbReference>
<dbReference type="OrthoDB" id="443401at2759"/>
<feature type="region of interest" description="Disordered" evidence="8">
    <location>
        <begin position="79"/>
        <end position="163"/>
    </location>
</feature>
<evidence type="ECO:0000256" key="3">
    <source>
        <dbReference type="ARBA" id="ARBA00022833"/>
    </source>
</evidence>
<dbReference type="CDD" id="cd12257">
    <property type="entry name" value="RRM1_RBM26_like"/>
    <property type="match status" value="1"/>
</dbReference>
<evidence type="ECO:0000256" key="2">
    <source>
        <dbReference type="ARBA" id="ARBA00022771"/>
    </source>
</evidence>
<dbReference type="EMBL" id="JABCIY010000224">
    <property type="protein sequence ID" value="KAF7187696.1"/>
    <property type="molecule type" value="Genomic_DNA"/>
</dbReference>
<dbReference type="FunFam" id="3.30.70.330:FF:000647">
    <property type="entry name" value="CCCH zinc finger and RRM domain protein"/>
    <property type="match status" value="1"/>
</dbReference>
<keyword evidence="1 7" id="KW-0479">Metal-binding</keyword>
<dbReference type="GO" id="GO:0008270">
    <property type="term" value="F:zinc ion binding"/>
    <property type="evidence" value="ECO:0007669"/>
    <property type="project" value="UniProtKB-KW"/>
</dbReference>
<evidence type="ECO:0000259" key="9">
    <source>
        <dbReference type="PROSITE" id="PS50102"/>
    </source>
</evidence>
<dbReference type="Gene3D" id="3.30.70.330">
    <property type="match status" value="1"/>
</dbReference>
<evidence type="ECO:0000256" key="4">
    <source>
        <dbReference type="ARBA" id="ARBA00022884"/>
    </source>
</evidence>
<name>A0A8H6R845_9PEZI</name>
<dbReference type="InterPro" id="IPR035979">
    <property type="entry name" value="RBD_domain_sf"/>
</dbReference>
<feature type="compositionally biased region" description="Basic and acidic residues" evidence="8">
    <location>
        <begin position="403"/>
        <end position="428"/>
    </location>
</feature>
<dbReference type="PANTHER" id="PTHR14398:SF0">
    <property type="entry name" value="ZINC FINGER PROTEIN SWM"/>
    <property type="match status" value="1"/>
</dbReference>
<feature type="compositionally biased region" description="Basic and acidic residues" evidence="8">
    <location>
        <begin position="118"/>
        <end position="138"/>
    </location>
</feature>
<comment type="function">
    <text evidence="5">May be involved in the turnover of nuclear polyadenylated (pA+) RNA.</text>
</comment>
<dbReference type="InterPro" id="IPR000571">
    <property type="entry name" value="Znf_CCCH"/>
</dbReference>
<dbReference type="InterPro" id="IPR000504">
    <property type="entry name" value="RRM_dom"/>
</dbReference>
<keyword evidence="4 6" id="KW-0694">RNA-binding</keyword>
<gene>
    <name evidence="11" type="ORF">HII31_11035</name>
</gene>
<feature type="zinc finger region" description="C3H1-type" evidence="7">
    <location>
        <begin position="200"/>
        <end position="228"/>
    </location>
</feature>
<dbReference type="SUPFAM" id="SSF90229">
    <property type="entry name" value="CCCH zinc finger"/>
    <property type="match status" value="1"/>
</dbReference>
<reference evidence="11" key="1">
    <citation type="submission" date="2020-04" db="EMBL/GenBank/DDBJ databases">
        <title>Draft genome resource of the tomato pathogen Pseudocercospora fuligena.</title>
        <authorList>
            <person name="Zaccaron A."/>
        </authorList>
    </citation>
    <scope>NUCLEOTIDE SEQUENCE</scope>
    <source>
        <strain evidence="11">PF001</strain>
    </source>
</reference>
<sequence length="666" mass="74825">MLFDEADSELLKTWTIKKLEDINSDADADVLADYVLALVKTDDPVDVAKANCTENLRDFLNEKADDFVDELFQALTTKSYDPSKPLPKPTAPVSTYQVPRRASFDPPQGQTAGKKRSYHDWDRDESQGGRYDGVDRPVKQARRGGRGGRQQFGQYSLPLPPTPPPGMPAWDPSNPFASLQAMYQAMGMVLPPDFATPQPPTRSNRCRDYDKKGFCTRGANCPYEHGDDANIITGNEYDPTNPGFLNVQPVRTGVVSTSPTKTNRGANSGRGKNWKGPKRTEFSRLGPNYDKTITSIVVEQIPEQNFDEQTVRDFFGEFGNIEEVTLHTYKRVAVIKYDSYDSARAAYDSPKVIFDNRFVKVYWYRDESSLLHSSKSRQPKEQSADEDMNEDQPPLDMEQIAKQQEEAQRKHDAKKQKAEEAQKQKEAFEAQMKALEEQKRKMLAKVAKKEGKPIPEESEHTKALREQLAKLEAEALTLGIDPNAAMNAASNDWHNSNYYPRGRGGYRGRPRGRGGYNPSFRGGWAAGRGGAVKRLDNRPKTVCVVFTEGTYDEHEEALRSWLLVNTSESTMMSKHPSRQDAALIAFEERYLGENFHASVASPSFPLTGKVELSWYTAIAPNVSNTNGTSTDVQMEHASDSNDVHGREDEQHEARDLDVADEDDRWG</sequence>
<dbReference type="Gene3D" id="1.20.1390.10">
    <property type="entry name" value="PWI domain"/>
    <property type="match status" value="1"/>
</dbReference>
<keyword evidence="3 7" id="KW-0862">Zinc</keyword>
<dbReference type="Proteomes" id="UP000660729">
    <property type="component" value="Unassembled WGS sequence"/>
</dbReference>
<feature type="domain" description="C3H1-type" evidence="10">
    <location>
        <begin position="200"/>
        <end position="228"/>
    </location>
</feature>
<dbReference type="PROSITE" id="PS50103">
    <property type="entry name" value="ZF_C3H1"/>
    <property type="match status" value="1"/>
</dbReference>